<dbReference type="OrthoDB" id="9807558at2"/>
<proteinExistence type="predicted"/>
<evidence type="ECO:0000259" key="4">
    <source>
        <dbReference type="PROSITE" id="PS51077"/>
    </source>
</evidence>
<keyword evidence="7" id="KW-1185">Reference proteome</keyword>
<gene>
    <name evidence="6" type="primary">kdgR_1</name>
    <name evidence="6" type="ORF">EHSB41UT_01056</name>
</gene>
<dbReference type="PANTHER" id="PTHR30136:SF7">
    <property type="entry name" value="HTH-TYPE TRANSCRIPTIONAL REGULATOR KDGR-RELATED"/>
    <property type="match status" value="1"/>
</dbReference>
<dbReference type="Gene3D" id="1.10.10.10">
    <property type="entry name" value="Winged helix-like DNA-binding domain superfamily/Winged helix DNA-binding domain"/>
    <property type="match status" value="1"/>
</dbReference>
<dbReference type="Gene3D" id="3.30.450.40">
    <property type="match status" value="1"/>
</dbReference>
<dbReference type="PANTHER" id="PTHR30136">
    <property type="entry name" value="HELIX-TURN-HELIX TRANSCRIPTIONAL REGULATOR, ICLR FAMILY"/>
    <property type="match status" value="1"/>
</dbReference>
<keyword evidence="1" id="KW-0805">Transcription regulation</keyword>
<evidence type="ECO:0000256" key="2">
    <source>
        <dbReference type="ARBA" id="ARBA00023125"/>
    </source>
</evidence>
<feature type="domain" description="IclR-ED" evidence="5">
    <location>
        <begin position="69"/>
        <end position="252"/>
    </location>
</feature>
<dbReference type="AlphaFoldDB" id="A0A1X7AIU1"/>
<dbReference type="PROSITE" id="PS51078">
    <property type="entry name" value="ICLR_ED"/>
    <property type="match status" value="1"/>
</dbReference>
<dbReference type="InterPro" id="IPR014757">
    <property type="entry name" value="Tscrpt_reg_IclR_C"/>
</dbReference>
<dbReference type="GO" id="GO:0003700">
    <property type="term" value="F:DNA-binding transcription factor activity"/>
    <property type="evidence" value="ECO:0007669"/>
    <property type="project" value="TreeGrafter"/>
</dbReference>
<dbReference type="EMBL" id="FWPT01000002">
    <property type="protein sequence ID" value="SMA39543.1"/>
    <property type="molecule type" value="Genomic_DNA"/>
</dbReference>
<feature type="domain" description="HTH iclR-type" evidence="4">
    <location>
        <begin position="7"/>
        <end position="68"/>
    </location>
</feature>
<name>A0A1X7AIU1_9GAMM</name>
<sequence length="257" mass="28437">MENTSTVSAVVRVFAILEDMATHPDAGISDLADRLKLPKATIHRFVKTLESMGYVKQQANTERYRLTMKLFELSSQIIDHLDIISIAGEYMQKLSDLTGETVHLGSIEDGAMVYLHKIPSRHALQLVSKVGRRAPVHCTAIGKAISAALPEEEGRIQAGVAPFTRFTENTIVSQGQWDEELITIQGRGYAMDDQEHELNVRCFAVPVFDRNNMPIAGISISIPTFRLDEEFMPEILQQLRNAGQSVSTELGSTVAAL</sequence>
<dbReference type="PROSITE" id="PS51077">
    <property type="entry name" value="HTH_ICLR"/>
    <property type="match status" value="1"/>
</dbReference>
<dbReference type="GO" id="GO:0003677">
    <property type="term" value="F:DNA binding"/>
    <property type="evidence" value="ECO:0007669"/>
    <property type="project" value="UniProtKB-KW"/>
</dbReference>
<dbReference type="SUPFAM" id="SSF46785">
    <property type="entry name" value="Winged helix' DNA-binding domain"/>
    <property type="match status" value="1"/>
</dbReference>
<dbReference type="GO" id="GO:0045892">
    <property type="term" value="P:negative regulation of DNA-templated transcription"/>
    <property type="evidence" value="ECO:0007669"/>
    <property type="project" value="TreeGrafter"/>
</dbReference>
<dbReference type="RefSeq" id="WP_087107601.1">
    <property type="nucleotide sequence ID" value="NZ_CBCSCN010000001.1"/>
</dbReference>
<protein>
    <submittedName>
        <fullName evidence="6">Transcriptional regulator KdgR</fullName>
    </submittedName>
</protein>
<evidence type="ECO:0000256" key="3">
    <source>
        <dbReference type="ARBA" id="ARBA00023163"/>
    </source>
</evidence>
<organism evidence="6 7">
    <name type="scientific">Parendozoicomonas haliclonae</name>
    <dbReference type="NCBI Taxonomy" id="1960125"/>
    <lineage>
        <taxon>Bacteria</taxon>
        <taxon>Pseudomonadati</taxon>
        <taxon>Pseudomonadota</taxon>
        <taxon>Gammaproteobacteria</taxon>
        <taxon>Oceanospirillales</taxon>
        <taxon>Endozoicomonadaceae</taxon>
        <taxon>Parendozoicomonas</taxon>
    </lineage>
</organism>
<evidence type="ECO:0000313" key="6">
    <source>
        <dbReference type="EMBL" id="SMA39543.1"/>
    </source>
</evidence>
<dbReference type="InterPro" id="IPR036390">
    <property type="entry name" value="WH_DNA-bd_sf"/>
</dbReference>
<dbReference type="InterPro" id="IPR050707">
    <property type="entry name" value="HTH_MetabolicPath_Reg"/>
</dbReference>
<dbReference type="Pfam" id="PF09339">
    <property type="entry name" value="HTH_IclR"/>
    <property type="match status" value="1"/>
</dbReference>
<evidence type="ECO:0000259" key="5">
    <source>
        <dbReference type="PROSITE" id="PS51078"/>
    </source>
</evidence>
<dbReference type="SUPFAM" id="SSF55781">
    <property type="entry name" value="GAF domain-like"/>
    <property type="match status" value="1"/>
</dbReference>
<keyword evidence="3" id="KW-0804">Transcription</keyword>
<keyword evidence="2" id="KW-0238">DNA-binding</keyword>
<dbReference type="InterPro" id="IPR005471">
    <property type="entry name" value="Tscrpt_reg_IclR_N"/>
</dbReference>
<dbReference type="SMART" id="SM00346">
    <property type="entry name" value="HTH_ICLR"/>
    <property type="match status" value="1"/>
</dbReference>
<reference evidence="6 7" key="1">
    <citation type="submission" date="2017-03" db="EMBL/GenBank/DDBJ databases">
        <authorList>
            <person name="Afonso C.L."/>
            <person name="Miller P.J."/>
            <person name="Scott M.A."/>
            <person name="Spackman E."/>
            <person name="Goraichik I."/>
            <person name="Dimitrov K.M."/>
            <person name="Suarez D.L."/>
            <person name="Swayne D.E."/>
        </authorList>
    </citation>
    <scope>NUCLEOTIDE SEQUENCE [LARGE SCALE GENOMIC DNA]</scope>
    <source>
        <strain evidence="6">SB41UT1</strain>
    </source>
</reference>
<evidence type="ECO:0000256" key="1">
    <source>
        <dbReference type="ARBA" id="ARBA00023015"/>
    </source>
</evidence>
<dbReference type="Pfam" id="PF01614">
    <property type="entry name" value="IclR_C"/>
    <property type="match status" value="1"/>
</dbReference>
<dbReference type="InterPro" id="IPR036388">
    <property type="entry name" value="WH-like_DNA-bd_sf"/>
</dbReference>
<accession>A0A1X7AIU1</accession>
<dbReference type="InterPro" id="IPR029016">
    <property type="entry name" value="GAF-like_dom_sf"/>
</dbReference>
<evidence type="ECO:0000313" key="7">
    <source>
        <dbReference type="Proteomes" id="UP000196573"/>
    </source>
</evidence>
<dbReference type="Proteomes" id="UP000196573">
    <property type="component" value="Unassembled WGS sequence"/>
</dbReference>